<evidence type="ECO:0000313" key="1">
    <source>
        <dbReference type="EMBL" id="KIM57534.1"/>
    </source>
</evidence>
<evidence type="ECO:0000313" key="2">
    <source>
        <dbReference type="Proteomes" id="UP000053989"/>
    </source>
</evidence>
<name>A0A0C3DMS8_9AGAM</name>
<keyword evidence="2" id="KW-1185">Reference proteome</keyword>
<dbReference type="EMBL" id="KN822099">
    <property type="protein sequence ID" value="KIM57534.1"/>
    <property type="molecule type" value="Genomic_DNA"/>
</dbReference>
<dbReference type="InParanoid" id="A0A0C3DMS8"/>
<dbReference type="HOGENOM" id="CLU_3051772_0_0_1"/>
<protein>
    <recommendedName>
        <fullName evidence="3">Alpha-type protein kinase domain-containing protein</fullName>
    </recommendedName>
</protein>
<dbReference type="OrthoDB" id="301415at2759"/>
<evidence type="ECO:0008006" key="3">
    <source>
        <dbReference type="Google" id="ProtNLM"/>
    </source>
</evidence>
<organism evidence="1 2">
    <name type="scientific">Scleroderma citrinum Foug A</name>
    <dbReference type="NCBI Taxonomy" id="1036808"/>
    <lineage>
        <taxon>Eukaryota</taxon>
        <taxon>Fungi</taxon>
        <taxon>Dikarya</taxon>
        <taxon>Basidiomycota</taxon>
        <taxon>Agaricomycotina</taxon>
        <taxon>Agaricomycetes</taxon>
        <taxon>Agaricomycetidae</taxon>
        <taxon>Boletales</taxon>
        <taxon>Sclerodermatineae</taxon>
        <taxon>Sclerodermataceae</taxon>
        <taxon>Scleroderma</taxon>
    </lineage>
</organism>
<dbReference type="AlphaFoldDB" id="A0A0C3DMS8"/>
<dbReference type="Gene3D" id="3.20.200.10">
    <property type="entry name" value="MHCK/EF2 kinase"/>
    <property type="match status" value="1"/>
</dbReference>
<reference evidence="1 2" key="1">
    <citation type="submission" date="2014-04" db="EMBL/GenBank/DDBJ databases">
        <authorList>
            <consortium name="DOE Joint Genome Institute"/>
            <person name="Kuo A."/>
            <person name="Kohler A."/>
            <person name="Nagy L.G."/>
            <person name="Floudas D."/>
            <person name="Copeland A."/>
            <person name="Barry K.W."/>
            <person name="Cichocki N."/>
            <person name="Veneault-Fourrey C."/>
            <person name="LaButti K."/>
            <person name="Lindquist E.A."/>
            <person name="Lipzen A."/>
            <person name="Lundell T."/>
            <person name="Morin E."/>
            <person name="Murat C."/>
            <person name="Sun H."/>
            <person name="Tunlid A."/>
            <person name="Henrissat B."/>
            <person name="Grigoriev I.V."/>
            <person name="Hibbett D.S."/>
            <person name="Martin F."/>
            <person name="Nordberg H.P."/>
            <person name="Cantor M.N."/>
            <person name="Hua S.X."/>
        </authorList>
    </citation>
    <scope>NUCLEOTIDE SEQUENCE [LARGE SCALE GENOMIC DNA]</scope>
    <source>
        <strain evidence="1 2">Foug A</strain>
    </source>
</reference>
<gene>
    <name evidence="1" type="ORF">SCLCIDRAFT_130309</name>
</gene>
<sequence length="54" mass="6157">MLYSSRSVGRGQRLFSDGNVQKGVELFKKQHVCNKFCEWAGFGLSSFRQNTIDV</sequence>
<reference evidence="2" key="2">
    <citation type="submission" date="2015-01" db="EMBL/GenBank/DDBJ databases">
        <title>Evolutionary Origins and Diversification of the Mycorrhizal Mutualists.</title>
        <authorList>
            <consortium name="DOE Joint Genome Institute"/>
            <consortium name="Mycorrhizal Genomics Consortium"/>
            <person name="Kohler A."/>
            <person name="Kuo A."/>
            <person name="Nagy L.G."/>
            <person name="Floudas D."/>
            <person name="Copeland A."/>
            <person name="Barry K.W."/>
            <person name="Cichocki N."/>
            <person name="Veneault-Fourrey C."/>
            <person name="LaButti K."/>
            <person name="Lindquist E.A."/>
            <person name="Lipzen A."/>
            <person name="Lundell T."/>
            <person name="Morin E."/>
            <person name="Murat C."/>
            <person name="Riley R."/>
            <person name="Ohm R."/>
            <person name="Sun H."/>
            <person name="Tunlid A."/>
            <person name="Henrissat B."/>
            <person name="Grigoriev I.V."/>
            <person name="Hibbett D.S."/>
            <person name="Martin F."/>
        </authorList>
    </citation>
    <scope>NUCLEOTIDE SEQUENCE [LARGE SCALE GENOMIC DNA]</scope>
    <source>
        <strain evidence="2">Foug A</strain>
    </source>
</reference>
<proteinExistence type="predicted"/>
<accession>A0A0C3DMS8</accession>
<dbReference type="Proteomes" id="UP000053989">
    <property type="component" value="Unassembled WGS sequence"/>
</dbReference>